<feature type="non-terminal residue" evidence="1">
    <location>
        <position position="1"/>
    </location>
</feature>
<protein>
    <submittedName>
        <fullName evidence="1">Uncharacterized protein</fullName>
    </submittedName>
</protein>
<dbReference type="EMBL" id="BARV01007384">
    <property type="protein sequence ID" value="GAI07230.1"/>
    <property type="molecule type" value="Genomic_DNA"/>
</dbReference>
<organism evidence="1">
    <name type="scientific">marine sediment metagenome</name>
    <dbReference type="NCBI Taxonomy" id="412755"/>
    <lineage>
        <taxon>unclassified sequences</taxon>
        <taxon>metagenomes</taxon>
        <taxon>ecological metagenomes</taxon>
    </lineage>
</organism>
<proteinExistence type="predicted"/>
<gene>
    <name evidence="1" type="ORF">S06H3_15042</name>
</gene>
<sequence length="177" mass="19933">RDNFPVTESAPVTEIDVNPAPGCDNFPVTESAPLTDILVAPSAGDPEFLTLTKKRAPAIADLQAITGFVRKYEYKFNVGAPTFFHDIYEVPVGRIFRLEFISAHCLQDDPSSIRFNLRSGGADYWFYDEAYGLAYESHSIFDYVLYNEEDIVRITWDGTAATNDMVGMIFGTLYDRY</sequence>
<reference evidence="1" key="1">
    <citation type="journal article" date="2014" name="Front. Microbiol.">
        <title>High frequency of phylogenetically diverse reductive dehalogenase-homologous genes in deep subseafloor sedimentary metagenomes.</title>
        <authorList>
            <person name="Kawai M."/>
            <person name="Futagami T."/>
            <person name="Toyoda A."/>
            <person name="Takaki Y."/>
            <person name="Nishi S."/>
            <person name="Hori S."/>
            <person name="Arai W."/>
            <person name="Tsubouchi T."/>
            <person name="Morono Y."/>
            <person name="Uchiyama I."/>
            <person name="Ito T."/>
            <person name="Fujiyama A."/>
            <person name="Inagaki F."/>
            <person name="Takami H."/>
        </authorList>
    </citation>
    <scope>NUCLEOTIDE SEQUENCE</scope>
    <source>
        <strain evidence="1">Expedition CK06-06</strain>
    </source>
</reference>
<name>X1LXR9_9ZZZZ</name>
<evidence type="ECO:0000313" key="1">
    <source>
        <dbReference type="EMBL" id="GAI07230.1"/>
    </source>
</evidence>
<dbReference type="AlphaFoldDB" id="X1LXR9"/>
<comment type="caution">
    <text evidence="1">The sequence shown here is derived from an EMBL/GenBank/DDBJ whole genome shotgun (WGS) entry which is preliminary data.</text>
</comment>
<accession>X1LXR9</accession>